<dbReference type="EMBL" id="JAADYS010000010">
    <property type="protein sequence ID" value="KAF4473001.1"/>
    <property type="molecule type" value="Genomic_DNA"/>
</dbReference>
<protein>
    <submittedName>
        <fullName evidence="2">Uncharacterized protein</fullName>
    </submittedName>
</protein>
<gene>
    <name evidence="2" type="ORF">FALBO_109</name>
</gene>
<feature type="signal peptide" evidence="1">
    <location>
        <begin position="1"/>
        <end position="22"/>
    </location>
</feature>
<evidence type="ECO:0000313" key="2">
    <source>
        <dbReference type="EMBL" id="KAF4473001.1"/>
    </source>
</evidence>
<organism evidence="2 3">
    <name type="scientific">Fusarium albosuccineum</name>
    <dbReference type="NCBI Taxonomy" id="1237068"/>
    <lineage>
        <taxon>Eukaryota</taxon>
        <taxon>Fungi</taxon>
        <taxon>Dikarya</taxon>
        <taxon>Ascomycota</taxon>
        <taxon>Pezizomycotina</taxon>
        <taxon>Sordariomycetes</taxon>
        <taxon>Hypocreomycetidae</taxon>
        <taxon>Hypocreales</taxon>
        <taxon>Nectriaceae</taxon>
        <taxon>Fusarium</taxon>
        <taxon>Fusarium decemcellulare species complex</taxon>
    </lineage>
</organism>
<feature type="chain" id="PRO_5034156576" evidence="1">
    <location>
        <begin position="23"/>
        <end position="227"/>
    </location>
</feature>
<dbReference type="AlphaFoldDB" id="A0A8H4LQT1"/>
<name>A0A8H4LQT1_9HYPO</name>
<dbReference type="OrthoDB" id="4766028at2759"/>
<reference evidence="2 3" key="1">
    <citation type="submission" date="2020-01" db="EMBL/GenBank/DDBJ databases">
        <title>Identification and distribution of gene clusters putatively required for synthesis of sphingolipid metabolism inhibitors in phylogenetically diverse species of the filamentous fungus Fusarium.</title>
        <authorList>
            <person name="Kim H.-S."/>
            <person name="Busman M."/>
            <person name="Brown D.W."/>
            <person name="Divon H."/>
            <person name="Uhlig S."/>
            <person name="Proctor R.H."/>
        </authorList>
    </citation>
    <scope>NUCLEOTIDE SEQUENCE [LARGE SCALE GENOMIC DNA]</scope>
    <source>
        <strain evidence="2 3">NRRL 20459</strain>
    </source>
</reference>
<comment type="caution">
    <text evidence="2">The sequence shown here is derived from an EMBL/GenBank/DDBJ whole genome shotgun (WGS) entry which is preliminary data.</text>
</comment>
<evidence type="ECO:0000256" key="1">
    <source>
        <dbReference type="SAM" id="SignalP"/>
    </source>
</evidence>
<keyword evidence="3" id="KW-1185">Reference proteome</keyword>
<proteinExistence type="predicted"/>
<accession>A0A8H4LQT1</accession>
<evidence type="ECO:0000313" key="3">
    <source>
        <dbReference type="Proteomes" id="UP000554235"/>
    </source>
</evidence>
<dbReference type="Proteomes" id="UP000554235">
    <property type="component" value="Unassembled WGS sequence"/>
</dbReference>
<keyword evidence="1" id="KW-0732">Signal</keyword>
<sequence>MRYTGFLAGAVAVVLGTQGALGISHGEVGEFNGKNFRWQELAKGIFTGVPEEEWDDNHHKRATVEWDIDEIIANSSTSTFSEGTRLESRDLAEVCQATKDCIVFGTQYFLLQAYNTWISLANYAAHGTPGKDLMDFLNQPFVANAAGAAVAGVISGQINEATKKECSTSPPPSSQADLVRVAIKAMLDNDPTAQQVVVTVGGPSGQVTFTVSSGAPNTSPTLTCNKQ</sequence>